<keyword evidence="5" id="KW-1185">Reference proteome</keyword>
<dbReference type="Pfam" id="PF03319">
    <property type="entry name" value="EutN_CcmL"/>
    <property type="match status" value="1"/>
</dbReference>
<dbReference type="AlphaFoldDB" id="A0A7W3UL21"/>
<dbReference type="RefSeq" id="WP_182596370.1">
    <property type="nucleotide sequence ID" value="NZ_JACIVA010000046.1"/>
</dbReference>
<evidence type="ECO:0000313" key="5">
    <source>
        <dbReference type="Proteomes" id="UP000517106"/>
    </source>
</evidence>
<evidence type="ECO:0000256" key="2">
    <source>
        <dbReference type="ARBA" id="ARBA00023669"/>
    </source>
</evidence>
<sequence>MAKVVGTIVSTQKDNALIGKKLMIVQPVDINKENIRYEEVAIDTVGAGIGEYVLIARGAGARIADSGENTNKKSVSDCSIVGIIDRFDS</sequence>
<dbReference type="PROSITE" id="PS51932">
    <property type="entry name" value="BMV"/>
    <property type="match status" value="1"/>
</dbReference>
<dbReference type="GO" id="GO:0031470">
    <property type="term" value="C:carboxysome"/>
    <property type="evidence" value="ECO:0007669"/>
    <property type="project" value="UniProtKB-SubCell"/>
</dbReference>
<dbReference type="SUPFAM" id="SSF159133">
    <property type="entry name" value="EutN/CcmL-like"/>
    <property type="match status" value="1"/>
</dbReference>
<dbReference type="EMBL" id="JACIVA010000046">
    <property type="protein sequence ID" value="MBB1097509.1"/>
    <property type="molecule type" value="Genomic_DNA"/>
</dbReference>
<evidence type="ECO:0000313" key="4">
    <source>
        <dbReference type="EMBL" id="MBB1097509.1"/>
    </source>
</evidence>
<dbReference type="PANTHER" id="PTHR36539:SF1">
    <property type="entry name" value="BACTERIAL MICROCOMPARTMENT SHELL VERTEX PROTEIN EUTN"/>
    <property type="match status" value="1"/>
</dbReference>
<dbReference type="InterPro" id="IPR004992">
    <property type="entry name" value="EutN_CcmL"/>
</dbReference>
<gene>
    <name evidence="4" type="ORF">H5S09_06105</name>
</gene>
<protein>
    <submittedName>
        <fullName evidence="4">EutN/CcmL family microcompartment protein</fullName>
    </submittedName>
</protein>
<comment type="caution">
    <text evidence="4">The sequence shown here is derived from an EMBL/GenBank/DDBJ whole genome shotgun (WGS) entry which is preliminary data.</text>
</comment>
<evidence type="ECO:0000256" key="1">
    <source>
        <dbReference type="ARBA" id="ARBA00023587"/>
    </source>
</evidence>
<name>A0A7W3UL21_9LACO</name>
<keyword evidence="2" id="KW-1282">Carboxysome</keyword>
<proteinExistence type="predicted"/>
<dbReference type="Proteomes" id="UP000517106">
    <property type="component" value="Unassembled WGS sequence"/>
</dbReference>
<dbReference type="PANTHER" id="PTHR36539">
    <property type="entry name" value="ETHANOLAMINE UTILIZATION PROTEIN EUTN"/>
    <property type="match status" value="1"/>
</dbReference>
<dbReference type="CDD" id="cd01614">
    <property type="entry name" value="EutN_CcmL"/>
    <property type="match status" value="1"/>
</dbReference>
<keyword evidence="3" id="KW-1283">Bacterial microcompartment</keyword>
<dbReference type="InterPro" id="IPR036677">
    <property type="entry name" value="EutN_CcmL_sf"/>
</dbReference>
<organism evidence="4 5">
    <name type="scientific">Limosilactobacillus rudii</name>
    <dbReference type="NCBI Taxonomy" id="2759755"/>
    <lineage>
        <taxon>Bacteria</taxon>
        <taxon>Bacillati</taxon>
        <taxon>Bacillota</taxon>
        <taxon>Bacilli</taxon>
        <taxon>Lactobacillales</taxon>
        <taxon>Lactobacillaceae</taxon>
        <taxon>Limosilactobacillus</taxon>
    </lineage>
</organism>
<reference evidence="4 5" key="1">
    <citation type="submission" date="2020-07" db="EMBL/GenBank/DDBJ databases">
        <title>Description of Limosilactobacillus balticus sp. nov., Limosilactobacillus agrestis sp. nov., Limosilactobacillus albertensis sp. nov., Limosilactobacillus rudii sp. nov., Limosilactobacillus fastidiosus sp. nov., five novel Limosilactobacillus species isolated from the vertebrate gastrointestinal tract, and proposal of 6 subspecies of Limosilactobacillus reuteri adapted to the gastrointestinal tract of specific vertebrate hosts.</title>
        <authorList>
            <person name="Li F."/>
            <person name="Cheng C."/>
            <person name="Zheng J."/>
            <person name="Quevedo R.M."/>
            <person name="Li J."/>
            <person name="Roos S."/>
            <person name="Gaenzle M.G."/>
            <person name="Walter J."/>
        </authorList>
    </citation>
    <scope>NUCLEOTIDE SEQUENCE [LARGE SCALE GENOMIC DNA]</scope>
    <source>
        <strain evidence="4 5">STM2_1</strain>
    </source>
</reference>
<comment type="subcellular location">
    <subcellularLocation>
        <location evidence="1">Carboxysome</location>
    </subcellularLocation>
</comment>
<evidence type="ECO:0000256" key="3">
    <source>
        <dbReference type="ARBA" id="ARBA00024446"/>
    </source>
</evidence>
<dbReference type="Gene3D" id="2.40.50.220">
    <property type="entry name" value="EutN/Ccml"/>
    <property type="match status" value="1"/>
</dbReference>
<accession>A0A7W3UL21</accession>